<accession>A0A449D7N1</accession>
<sequence length="74" mass="8196">MSKVITQQQLIEAIRTLGFDPNTILELHLFPTYAIGEEVAPNPSPYDIQSGTVTLEAGRVPHRVFHVPVVKEDA</sequence>
<evidence type="ECO:0000313" key="1">
    <source>
        <dbReference type="EMBL" id="VEW13543.1"/>
    </source>
</evidence>
<gene>
    <name evidence="1" type="ORF">NCTC12391_01788</name>
</gene>
<dbReference type="Proteomes" id="UP000386281">
    <property type="component" value="Unassembled WGS sequence"/>
</dbReference>
<proteinExistence type="predicted"/>
<reference evidence="1 2" key="1">
    <citation type="submission" date="2019-02" db="EMBL/GenBank/DDBJ databases">
        <authorList>
            <consortium name="Pathogen Informatics"/>
        </authorList>
    </citation>
    <scope>NUCLEOTIDE SEQUENCE [LARGE SCALE GENOMIC DNA]</scope>
    <source>
        <strain evidence="1 2">3012STDY7078520</strain>
    </source>
</reference>
<organism evidence="1 2">
    <name type="scientific">Brevibacterium casei</name>
    <dbReference type="NCBI Taxonomy" id="33889"/>
    <lineage>
        <taxon>Bacteria</taxon>
        <taxon>Bacillati</taxon>
        <taxon>Actinomycetota</taxon>
        <taxon>Actinomycetes</taxon>
        <taxon>Micrococcales</taxon>
        <taxon>Brevibacteriaceae</taxon>
        <taxon>Brevibacterium</taxon>
    </lineage>
</organism>
<dbReference type="EMBL" id="CAACXN010000015">
    <property type="protein sequence ID" value="VEW13543.1"/>
    <property type="molecule type" value="Genomic_DNA"/>
</dbReference>
<dbReference type="RefSeq" id="WP_190246889.1">
    <property type="nucleotide sequence ID" value="NZ_CAACXN010000015.1"/>
</dbReference>
<dbReference type="AlphaFoldDB" id="A0A449D7N1"/>
<name>A0A449D7N1_9MICO</name>
<protein>
    <submittedName>
        <fullName evidence="1">Uncharacterized protein</fullName>
    </submittedName>
</protein>
<evidence type="ECO:0000313" key="2">
    <source>
        <dbReference type="Proteomes" id="UP000386281"/>
    </source>
</evidence>